<feature type="domain" description="HTH gntR-type" evidence="4">
    <location>
        <begin position="11"/>
        <end position="78"/>
    </location>
</feature>
<dbReference type="InterPro" id="IPR011711">
    <property type="entry name" value="GntR_C"/>
</dbReference>
<evidence type="ECO:0000256" key="2">
    <source>
        <dbReference type="ARBA" id="ARBA00023125"/>
    </source>
</evidence>
<reference evidence="5 6" key="1">
    <citation type="submission" date="2017-02" db="EMBL/GenBank/DDBJ databases">
        <authorList>
            <person name="Peterson S.W."/>
        </authorList>
    </citation>
    <scope>NUCLEOTIDE SEQUENCE [LARGE SCALE GENOMIC DNA]</scope>
    <source>
        <strain evidence="5 6">ATCC 49788</strain>
    </source>
</reference>
<dbReference type="SMART" id="SM00345">
    <property type="entry name" value="HTH_GNTR"/>
    <property type="match status" value="1"/>
</dbReference>
<keyword evidence="1" id="KW-0805">Transcription regulation</keyword>
<dbReference type="Gene3D" id="1.10.10.10">
    <property type="entry name" value="Winged helix-like DNA-binding domain superfamily/Winged helix DNA-binding domain"/>
    <property type="match status" value="1"/>
</dbReference>
<dbReference type="InterPro" id="IPR036390">
    <property type="entry name" value="WH_DNA-bd_sf"/>
</dbReference>
<protein>
    <submittedName>
        <fullName evidence="5">DNA-binding transcriptional regulator, GntR family</fullName>
    </submittedName>
</protein>
<evidence type="ECO:0000313" key="6">
    <source>
        <dbReference type="Proteomes" id="UP000190460"/>
    </source>
</evidence>
<dbReference type="InterPro" id="IPR000524">
    <property type="entry name" value="Tscrpt_reg_HTH_GntR"/>
</dbReference>
<dbReference type="SUPFAM" id="SSF46785">
    <property type="entry name" value="Winged helix' DNA-binding domain"/>
    <property type="match status" value="1"/>
</dbReference>
<gene>
    <name evidence="5" type="ORF">SAMN02745130_03301</name>
</gene>
<evidence type="ECO:0000256" key="1">
    <source>
        <dbReference type="ARBA" id="ARBA00023015"/>
    </source>
</evidence>
<keyword evidence="6" id="KW-1185">Reference proteome</keyword>
<dbReference type="EMBL" id="FUYB01000021">
    <property type="protein sequence ID" value="SKA91784.1"/>
    <property type="molecule type" value="Genomic_DNA"/>
</dbReference>
<name>A0A1T4XQI0_9GAMM</name>
<dbReference type="GO" id="GO:0003700">
    <property type="term" value="F:DNA-binding transcription factor activity"/>
    <property type="evidence" value="ECO:0007669"/>
    <property type="project" value="InterPro"/>
</dbReference>
<dbReference type="Gene3D" id="1.20.120.530">
    <property type="entry name" value="GntR ligand-binding domain-like"/>
    <property type="match status" value="1"/>
</dbReference>
<dbReference type="GO" id="GO:0003677">
    <property type="term" value="F:DNA binding"/>
    <property type="evidence" value="ECO:0007669"/>
    <property type="project" value="UniProtKB-KW"/>
</dbReference>
<dbReference type="InterPro" id="IPR008920">
    <property type="entry name" value="TF_FadR/GntR_C"/>
</dbReference>
<dbReference type="OrthoDB" id="6627771at2"/>
<evidence type="ECO:0000256" key="3">
    <source>
        <dbReference type="ARBA" id="ARBA00023163"/>
    </source>
</evidence>
<proteinExistence type="predicted"/>
<dbReference type="SUPFAM" id="SSF48008">
    <property type="entry name" value="GntR ligand-binding domain-like"/>
    <property type="match status" value="1"/>
</dbReference>
<dbReference type="Proteomes" id="UP000190460">
    <property type="component" value="Unassembled WGS sequence"/>
</dbReference>
<dbReference type="CDD" id="cd07377">
    <property type="entry name" value="WHTH_GntR"/>
    <property type="match status" value="1"/>
</dbReference>
<keyword evidence="2 5" id="KW-0238">DNA-binding</keyword>
<keyword evidence="3" id="KW-0804">Transcription</keyword>
<dbReference type="Pfam" id="PF00392">
    <property type="entry name" value="GntR"/>
    <property type="match status" value="1"/>
</dbReference>
<dbReference type="AlphaFoldDB" id="A0A1T4XQI0"/>
<dbReference type="PROSITE" id="PS50949">
    <property type="entry name" value="HTH_GNTR"/>
    <property type="match status" value="1"/>
</dbReference>
<accession>A0A1T4XQI0</accession>
<evidence type="ECO:0000259" key="4">
    <source>
        <dbReference type="PROSITE" id="PS50949"/>
    </source>
</evidence>
<dbReference type="RefSeq" id="WP_078923744.1">
    <property type="nucleotide sequence ID" value="NZ_FUYB01000021.1"/>
</dbReference>
<dbReference type="STRING" id="92487.SAMN02745130_03301"/>
<sequence>MSAQLDLEAERTLSDRASSRLTQAIVTGELAQGQKLSEADLATRFGISRGPLREAIRQLEGMRLVTRIPHAGARVVTLDRPMLADLYRVREALEGMACRMAAQAMSQEEIDTLFMLLDQHEEAINAADGLAYFQSEGDFDFHFQIALGSRNQMLIDLLAGELYQLLRMCRYRTSHLAKRTRPALQQHRQIAEAIAERDGDLAELLMRRHISGAWKSISQIMENNP</sequence>
<dbReference type="Pfam" id="PF07729">
    <property type="entry name" value="FCD"/>
    <property type="match status" value="1"/>
</dbReference>
<dbReference type="PANTHER" id="PTHR43537">
    <property type="entry name" value="TRANSCRIPTIONAL REGULATOR, GNTR FAMILY"/>
    <property type="match status" value="1"/>
</dbReference>
<organism evidence="5 6">
    <name type="scientific">Thiothrix eikelboomii</name>
    <dbReference type="NCBI Taxonomy" id="92487"/>
    <lineage>
        <taxon>Bacteria</taxon>
        <taxon>Pseudomonadati</taxon>
        <taxon>Pseudomonadota</taxon>
        <taxon>Gammaproteobacteria</taxon>
        <taxon>Thiotrichales</taxon>
        <taxon>Thiotrichaceae</taxon>
        <taxon>Thiothrix</taxon>
    </lineage>
</organism>
<dbReference type="SMART" id="SM00895">
    <property type="entry name" value="FCD"/>
    <property type="match status" value="1"/>
</dbReference>
<dbReference type="InterPro" id="IPR036388">
    <property type="entry name" value="WH-like_DNA-bd_sf"/>
</dbReference>
<dbReference type="PANTHER" id="PTHR43537:SF49">
    <property type="entry name" value="TRANSCRIPTIONAL REGULATORY PROTEIN"/>
    <property type="match status" value="1"/>
</dbReference>
<evidence type="ECO:0000313" key="5">
    <source>
        <dbReference type="EMBL" id="SKA91784.1"/>
    </source>
</evidence>